<proteinExistence type="predicted"/>
<evidence type="ECO:0000256" key="1">
    <source>
        <dbReference type="SAM" id="MobiDB-lite"/>
    </source>
</evidence>
<feature type="region of interest" description="Disordered" evidence="1">
    <location>
        <begin position="200"/>
        <end position="238"/>
    </location>
</feature>
<dbReference type="AlphaFoldDB" id="C5LUU4"/>
<dbReference type="Proteomes" id="UP000007800">
    <property type="component" value="Unassembled WGS sequence"/>
</dbReference>
<dbReference type="RefSeq" id="XP_002766783.1">
    <property type="nucleotide sequence ID" value="XM_002766737.1"/>
</dbReference>
<dbReference type="OMA" id="SSVEWEY"/>
<dbReference type="InParanoid" id="C5LUU4"/>
<feature type="compositionally biased region" description="Acidic residues" evidence="1">
    <location>
        <begin position="223"/>
        <end position="237"/>
    </location>
</feature>
<gene>
    <name evidence="2" type="ORF">Pmar_PMAR026200</name>
</gene>
<feature type="region of interest" description="Disordered" evidence="1">
    <location>
        <begin position="92"/>
        <end position="120"/>
    </location>
</feature>
<name>C5LUU4_PERM5</name>
<protein>
    <submittedName>
        <fullName evidence="2">Uncharacterized protein</fullName>
    </submittedName>
</protein>
<accession>C5LUU4</accession>
<dbReference type="GeneID" id="9051093"/>
<dbReference type="EMBL" id="GG685661">
    <property type="protein sequence ID" value="EEQ99500.1"/>
    <property type="molecule type" value="Genomic_DNA"/>
</dbReference>
<organism evidence="3">
    <name type="scientific">Perkinsus marinus (strain ATCC 50983 / TXsc)</name>
    <dbReference type="NCBI Taxonomy" id="423536"/>
    <lineage>
        <taxon>Eukaryota</taxon>
        <taxon>Sar</taxon>
        <taxon>Alveolata</taxon>
        <taxon>Perkinsozoa</taxon>
        <taxon>Perkinsea</taxon>
        <taxon>Perkinsida</taxon>
        <taxon>Perkinsidae</taxon>
        <taxon>Perkinsus</taxon>
    </lineage>
</organism>
<keyword evidence="3" id="KW-1185">Reference proteome</keyword>
<evidence type="ECO:0000313" key="2">
    <source>
        <dbReference type="EMBL" id="EEQ99500.1"/>
    </source>
</evidence>
<evidence type="ECO:0000313" key="3">
    <source>
        <dbReference type="Proteomes" id="UP000007800"/>
    </source>
</evidence>
<reference evidence="2 3" key="1">
    <citation type="submission" date="2008-07" db="EMBL/GenBank/DDBJ databases">
        <authorList>
            <person name="El-Sayed N."/>
            <person name="Caler E."/>
            <person name="Inman J."/>
            <person name="Amedeo P."/>
            <person name="Hass B."/>
            <person name="Wortman J."/>
        </authorList>
    </citation>
    <scope>NUCLEOTIDE SEQUENCE [LARGE SCALE GENOMIC DNA]</scope>
    <source>
        <strain evidence="3">ATCC 50983 / TXsc</strain>
    </source>
</reference>
<sequence>MSPATITTTAFPVWFAYDDDTDGGHHHHHHHSSVEWEYDGMSALILEDFMQHNLLSYSGNHLDDNTHRRHSVNTITDMLNDMMKRNKRSLGCSHMADHHGEDEVEEEKEDGLSRSNDSLGQHAILPPYVENTIPFHQGSDSILHEGDHVINNRQDIQIDWASLITAPVVTTTQYTSLFSSPYYTTKEDSTLDDTLSVAYSADSPSSAGSGGQADRDTIVGVDKEDDGITNEEEEEGDWTLLYDSTLDYDAEASPPTLDLSDAPPHDFILL</sequence>